<evidence type="ECO:0000313" key="3">
    <source>
        <dbReference type="Proteomes" id="UP001175271"/>
    </source>
</evidence>
<dbReference type="Proteomes" id="UP001175271">
    <property type="component" value="Unassembled WGS sequence"/>
</dbReference>
<comment type="caution">
    <text evidence="2">The sequence shown here is derived from an EMBL/GenBank/DDBJ whole genome shotgun (WGS) entry which is preliminary data.</text>
</comment>
<dbReference type="EMBL" id="JAUCMV010000004">
    <property type="protein sequence ID" value="KAK0403199.1"/>
    <property type="molecule type" value="Genomic_DNA"/>
</dbReference>
<name>A0AA39HD88_9BILA</name>
<evidence type="ECO:0000256" key="1">
    <source>
        <dbReference type="SAM" id="MobiDB-lite"/>
    </source>
</evidence>
<proteinExistence type="predicted"/>
<protein>
    <submittedName>
        <fullName evidence="2">Uncharacterized protein</fullName>
    </submittedName>
</protein>
<organism evidence="2 3">
    <name type="scientific">Steinernema hermaphroditum</name>
    <dbReference type="NCBI Taxonomy" id="289476"/>
    <lineage>
        <taxon>Eukaryota</taxon>
        <taxon>Metazoa</taxon>
        <taxon>Ecdysozoa</taxon>
        <taxon>Nematoda</taxon>
        <taxon>Chromadorea</taxon>
        <taxon>Rhabditida</taxon>
        <taxon>Tylenchina</taxon>
        <taxon>Panagrolaimomorpha</taxon>
        <taxon>Strongyloidoidea</taxon>
        <taxon>Steinernematidae</taxon>
        <taxon>Steinernema</taxon>
    </lineage>
</organism>
<reference evidence="2" key="1">
    <citation type="submission" date="2023-06" db="EMBL/GenBank/DDBJ databases">
        <title>Genomic analysis of the entomopathogenic nematode Steinernema hermaphroditum.</title>
        <authorList>
            <person name="Schwarz E.M."/>
            <person name="Heppert J.K."/>
            <person name="Baniya A."/>
            <person name="Schwartz H.T."/>
            <person name="Tan C.-H."/>
            <person name="Antoshechkin I."/>
            <person name="Sternberg P.W."/>
            <person name="Goodrich-Blair H."/>
            <person name="Dillman A.R."/>
        </authorList>
    </citation>
    <scope>NUCLEOTIDE SEQUENCE</scope>
    <source>
        <strain evidence="2">PS9179</strain>
        <tissue evidence="2">Whole animal</tissue>
    </source>
</reference>
<evidence type="ECO:0000313" key="2">
    <source>
        <dbReference type="EMBL" id="KAK0403199.1"/>
    </source>
</evidence>
<feature type="region of interest" description="Disordered" evidence="1">
    <location>
        <begin position="1"/>
        <end position="27"/>
    </location>
</feature>
<sequence>MSAASKGHRCVPCTSEGLRSRAEGGFGASDENLMRRRRSIGALKAFEDSETFEFRPFFSLGHASNLSRPAGDPPDPSKGQQLFCSAISGGSVTFSGKELLDHGSMWRERLRINGP</sequence>
<gene>
    <name evidence="2" type="ORF">QR680_016777</name>
</gene>
<accession>A0AA39HD88</accession>
<dbReference type="AlphaFoldDB" id="A0AA39HD88"/>
<keyword evidence="3" id="KW-1185">Reference proteome</keyword>